<feature type="compositionally biased region" description="Polar residues" evidence="4">
    <location>
        <begin position="1"/>
        <end position="11"/>
    </location>
</feature>
<dbReference type="CDD" id="cd01389">
    <property type="entry name" value="HMG-box_ROX1-like"/>
    <property type="match status" value="1"/>
</dbReference>
<dbReference type="PANTHER" id="PTHR10270">
    <property type="entry name" value="SOX TRANSCRIPTION FACTOR"/>
    <property type="match status" value="1"/>
</dbReference>
<dbReference type="GO" id="GO:0001228">
    <property type="term" value="F:DNA-binding transcription activator activity, RNA polymerase II-specific"/>
    <property type="evidence" value="ECO:0007669"/>
    <property type="project" value="TreeGrafter"/>
</dbReference>
<evidence type="ECO:0000259" key="5">
    <source>
        <dbReference type="PROSITE" id="PS50118"/>
    </source>
</evidence>
<dbReference type="SUPFAM" id="SSF47095">
    <property type="entry name" value="HMG-box"/>
    <property type="match status" value="1"/>
</dbReference>
<reference evidence="6" key="2">
    <citation type="submission" date="2023-05" db="EMBL/GenBank/DDBJ databases">
        <authorList>
            <consortium name="Lawrence Berkeley National Laboratory"/>
            <person name="Steindorff A."/>
            <person name="Hensen N."/>
            <person name="Bonometti L."/>
            <person name="Westerberg I."/>
            <person name="Brannstrom I.O."/>
            <person name="Guillou S."/>
            <person name="Cros-Aarteil S."/>
            <person name="Calhoun S."/>
            <person name="Haridas S."/>
            <person name="Kuo A."/>
            <person name="Mondo S."/>
            <person name="Pangilinan J."/>
            <person name="Riley R."/>
            <person name="Labutti K."/>
            <person name="Andreopoulos B."/>
            <person name="Lipzen A."/>
            <person name="Chen C."/>
            <person name="Yanf M."/>
            <person name="Daum C."/>
            <person name="Ng V."/>
            <person name="Clum A."/>
            <person name="Ohm R."/>
            <person name="Martin F."/>
            <person name="Silar P."/>
            <person name="Natvig D."/>
            <person name="Lalanne C."/>
            <person name="Gautier V."/>
            <person name="Ament-Velasquez S.L."/>
            <person name="Kruys A."/>
            <person name="Hutchinson M.I."/>
            <person name="Powell A.J."/>
            <person name="Barry K."/>
            <person name="Miller A.N."/>
            <person name="Grigoriev I.V."/>
            <person name="Debuchy R."/>
            <person name="Gladieux P."/>
            <person name="Thoren M.H."/>
            <person name="Johannesson H."/>
        </authorList>
    </citation>
    <scope>NUCLEOTIDE SEQUENCE</scope>
    <source>
        <strain evidence="6">PSN243</strain>
    </source>
</reference>
<organism evidence="6 7">
    <name type="scientific">Podospora aff. communis PSN243</name>
    <dbReference type="NCBI Taxonomy" id="3040156"/>
    <lineage>
        <taxon>Eukaryota</taxon>
        <taxon>Fungi</taxon>
        <taxon>Dikarya</taxon>
        <taxon>Ascomycota</taxon>
        <taxon>Pezizomycotina</taxon>
        <taxon>Sordariomycetes</taxon>
        <taxon>Sordariomycetidae</taxon>
        <taxon>Sordariales</taxon>
        <taxon>Podosporaceae</taxon>
        <taxon>Podospora</taxon>
    </lineage>
</organism>
<name>A0AAV9GBK2_9PEZI</name>
<dbReference type="PROSITE" id="PS50118">
    <property type="entry name" value="HMG_BOX_2"/>
    <property type="match status" value="1"/>
</dbReference>
<dbReference type="Gene3D" id="1.10.30.10">
    <property type="entry name" value="High mobility group box domain"/>
    <property type="match status" value="1"/>
</dbReference>
<dbReference type="GO" id="GO:0005634">
    <property type="term" value="C:nucleus"/>
    <property type="evidence" value="ECO:0007669"/>
    <property type="project" value="UniProtKB-UniRule"/>
</dbReference>
<dbReference type="InterPro" id="IPR050140">
    <property type="entry name" value="SRY-related_HMG-box_TF-like"/>
</dbReference>
<keyword evidence="3" id="KW-0539">Nucleus</keyword>
<keyword evidence="1 3" id="KW-0238">DNA-binding</keyword>
<dbReference type="InterPro" id="IPR009071">
    <property type="entry name" value="HMG_box_dom"/>
</dbReference>
<dbReference type="Proteomes" id="UP001321760">
    <property type="component" value="Unassembled WGS sequence"/>
</dbReference>
<dbReference type="GO" id="GO:0000978">
    <property type="term" value="F:RNA polymerase II cis-regulatory region sequence-specific DNA binding"/>
    <property type="evidence" value="ECO:0007669"/>
    <property type="project" value="TreeGrafter"/>
</dbReference>
<evidence type="ECO:0000256" key="4">
    <source>
        <dbReference type="SAM" id="MobiDB-lite"/>
    </source>
</evidence>
<keyword evidence="2" id="KW-0804">Transcription</keyword>
<dbReference type="GO" id="GO:0000122">
    <property type="term" value="P:negative regulation of transcription by RNA polymerase II"/>
    <property type="evidence" value="ECO:0007669"/>
    <property type="project" value="TreeGrafter"/>
</dbReference>
<sequence length="407" mass="45236">MPSTRMTTRLQATLEADRPKARNHRNLKPSPIIEKPSPVIKTRKYHSSLVKVDPNDWPKVLPKPLSELIPKAANLKCLSDVEAFATRSVEVRKGEILTGIRQGSKNQSRWGAGKIPRPLNAFLLYRKTYDHQVRVLIAQRNLSISGINVSSISGRSWKMEGKALLDKFASLAATERRLHYEAFPDYVFHPRRPKAILAEEIAAMEQDTDMEDAGDEYPVPAYAATASSGFSPLPQLPMTPDFGFEPAGPSTGAQPSFPAGKKSDAALVSFIETQLQDCNAELAALEQRQSWLVTSLQVARQGLFNADQIGTDPFKHLRPLADPQVAFAANPVEPSYEEMQVDEMQVNHEDDYPLGPLDDFNPMPVDDSGDRSISNSSDRDASFEIDPAFETQDLLDQWLAENGIPEW</sequence>
<dbReference type="PANTHER" id="PTHR10270:SF161">
    <property type="entry name" value="SEX-DETERMINING REGION Y PROTEIN"/>
    <property type="match status" value="1"/>
</dbReference>
<feature type="domain" description="HMG box" evidence="5">
    <location>
        <begin position="115"/>
        <end position="187"/>
    </location>
</feature>
<accession>A0AAV9GBK2</accession>
<gene>
    <name evidence="6" type="ORF">QBC34DRAFT_413325</name>
</gene>
<evidence type="ECO:0000256" key="1">
    <source>
        <dbReference type="ARBA" id="ARBA00023125"/>
    </source>
</evidence>
<dbReference type="EMBL" id="MU865966">
    <property type="protein sequence ID" value="KAK4445320.1"/>
    <property type="molecule type" value="Genomic_DNA"/>
</dbReference>
<feature type="region of interest" description="Disordered" evidence="4">
    <location>
        <begin position="349"/>
        <end position="385"/>
    </location>
</feature>
<evidence type="ECO:0000256" key="3">
    <source>
        <dbReference type="PROSITE-ProRule" id="PRU00267"/>
    </source>
</evidence>
<dbReference type="InterPro" id="IPR036910">
    <property type="entry name" value="HMG_box_dom_sf"/>
</dbReference>
<protein>
    <recommendedName>
        <fullName evidence="5">HMG box domain-containing protein</fullName>
    </recommendedName>
</protein>
<comment type="caution">
    <text evidence="6">The sequence shown here is derived from an EMBL/GenBank/DDBJ whole genome shotgun (WGS) entry which is preliminary data.</text>
</comment>
<evidence type="ECO:0000313" key="6">
    <source>
        <dbReference type="EMBL" id="KAK4445320.1"/>
    </source>
</evidence>
<reference evidence="6" key="1">
    <citation type="journal article" date="2023" name="Mol. Phylogenet. Evol.">
        <title>Genome-scale phylogeny and comparative genomics of the fungal order Sordariales.</title>
        <authorList>
            <person name="Hensen N."/>
            <person name="Bonometti L."/>
            <person name="Westerberg I."/>
            <person name="Brannstrom I.O."/>
            <person name="Guillou S."/>
            <person name="Cros-Aarteil S."/>
            <person name="Calhoun S."/>
            <person name="Haridas S."/>
            <person name="Kuo A."/>
            <person name="Mondo S."/>
            <person name="Pangilinan J."/>
            <person name="Riley R."/>
            <person name="LaButti K."/>
            <person name="Andreopoulos B."/>
            <person name="Lipzen A."/>
            <person name="Chen C."/>
            <person name="Yan M."/>
            <person name="Daum C."/>
            <person name="Ng V."/>
            <person name="Clum A."/>
            <person name="Steindorff A."/>
            <person name="Ohm R.A."/>
            <person name="Martin F."/>
            <person name="Silar P."/>
            <person name="Natvig D.O."/>
            <person name="Lalanne C."/>
            <person name="Gautier V."/>
            <person name="Ament-Velasquez S.L."/>
            <person name="Kruys A."/>
            <person name="Hutchinson M.I."/>
            <person name="Powell A.J."/>
            <person name="Barry K."/>
            <person name="Miller A.N."/>
            <person name="Grigoriev I.V."/>
            <person name="Debuchy R."/>
            <person name="Gladieux P."/>
            <person name="Hiltunen Thoren M."/>
            <person name="Johannesson H."/>
        </authorList>
    </citation>
    <scope>NUCLEOTIDE SEQUENCE</scope>
    <source>
        <strain evidence="6">PSN243</strain>
    </source>
</reference>
<evidence type="ECO:0000256" key="2">
    <source>
        <dbReference type="ARBA" id="ARBA00023163"/>
    </source>
</evidence>
<keyword evidence="7" id="KW-1185">Reference proteome</keyword>
<evidence type="ECO:0000313" key="7">
    <source>
        <dbReference type="Proteomes" id="UP001321760"/>
    </source>
</evidence>
<feature type="DNA-binding region" description="HMG box" evidence="3">
    <location>
        <begin position="115"/>
        <end position="187"/>
    </location>
</feature>
<dbReference type="AlphaFoldDB" id="A0AAV9GBK2"/>
<proteinExistence type="predicted"/>
<dbReference type="GO" id="GO:0030154">
    <property type="term" value="P:cell differentiation"/>
    <property type="evidence" value="ECO:0007669"/>
    <property type="project" value="TreeGrafter"/>
</dbReference>
<feature type="region of interest" description="Disordered" evidence="4">
    <location>
        <begin position="1"/>
        <end position="34"/>
    </location>
</feature>